<dbReference type="EMBL" id="LAEV01001222">
    <property type="protein sequence ID" value="KKA28650.1"/>
    <property type="molecule type" value="Genomic_DNA"/>
</dbReference>
<gene>
    <name evidence="2" type="ORF">TD95_001889</name>
</gene>
<name>A0A0F4ZEN7_9PEZI</name>
<sequence length="288" mass="30098">MVTLRSASRRVQAVAADSPAKSGDKASTKSDSAPTTTTAAANSSQIDTPADNLDTARAKNVKTFDSDDEGEPIVQAPEPVTPAQPQADSAHEESDDDDDDDDAPEVVSTSAAAGVAKESAKAAQKAIQEAAAAEKQKRKARDARLKQQAAERKAKEAAIDAEIAALSSSTPRHGAADSRAARRKMKSAVALPAELPASFLDSDSGSDSEEEHGGLLAAAINASNKKRKPAAVEDPDADRVVGQTTFRVVKKVKTDMAPVAQKRSVSMKAHLLGRNRGPAVKKKGFGRR</sequence>
<feature type="compositionally biased region" description="Acidic residues" evidence="1">
    <location>
        <begin position="93"/>
        <end position="104"/>
    </location>
</feature>
<organism evidence="2 3">
    <name type="scientific">Thielaviopsis punctulata</name>
    <dbReference type="NCBI Taxonomy" id="72032"/>
    <lineage>
        <taxon>Eukaryota</taxon>
        <taxon>Fungi</taxon>
        <taxon>Dikarya</taxon>
        <taxon>Ascomycota</taxon>
        <taxon>Pezizomycotina</taxon>
        <taxon>Sordariomycetes</taxon>
        <taxon>Hypocreomycetidae</taxon>
        <taxon>Microascales</taxon>
        <taxon>Ceratocystidaceae</taxon>
        <taxon>Thielaviopsis</taxon>
    </lineage>
</organism>
<protein>
    <submittedName>
        <fullName evidence="2">Uncharacterized protein</fullName>
    </submittedName>
</protein>
<comment type="caution">
    <text evidence="2">The sequence shown here is derived from an EMBL/GenBank/DDBJ whole genome shotgun (WGS) entry which is preliminary data.</text>
</comment>
<reference evidence="2 3" key="1">
    <citation type="submission" date="2015-03" db="EMBL/GenBank/DDBJ databases">
        <authorList>
            <person name="Radwan O."/>
            <person name="Al-Naeli F.A."/>
            <person name="Rendon G.A."/>
            <person name="Fields C."/>
        </authorList>
    </citation>
    <scope>NUCLEOTIDE SEQUENCE [LARGE SCALE GENOMIC DNA]</scope>
    <source>
        <strain evidence="2">CR-DP1</strain>
    </source>
</reference>
<evidence type="ECO:0000313" key="2">
    <source>
        <dbReference type="EMBL" id="KKA28650.1"/>
    </source>
</evidence>
<dbReference type="Pfam" id="PF08297">
    <property type="entry name" value="U3_snoRNA_assoc"/>
    <property type="match status" value="1"/>
</dbReference>
<evidence type="ECO:0000256" key="1">
    <source>
        <dbReference type="SAM" id="MobiDB-lite"/>
    </source>
</evidence>
<dbReference type="AlphaFoldDB" id="A0A0F4ZEN7"/>
<feature type="region of interest" description="Disordered" evidence="1">
    <location>
        <begin position="1"/>
        <end position="157"/>
    </location>
</feature>
<feature type="compositionally biased region" description="Basic and acidic residues" evidence="1">
    <location>
        <begin position="142"/>
        <end position="157"/>
    </location>
</feature>
<feature type="compositionally biased region" description="Basic and acidic residues" evidence="1">
    <location>
        <begin position="54"/>
        <end position="65"/>
    </location>
</feature>
<feature type="compositionally biased region" description="Low complexity" evidence="1">
    <location>
        <begin position="110"/>
        <end position="133"/>
    </location>
</feature>
<evidence type="ECO:0000313" key="3">
    <source>
        <dbReference type="Proteomes" id="UP000033483"/>
    </source>
</evidence>
<feature type="compositionally biased region" description="Low complexity" evidence="1">
    <location>
        <begin position="29"/>
        <end position="44"/>
    </location>
</feature>
<keyword evidence="3" id="KW-1185">Reference proteome</keyword>
<proteinExistence type="predicted"/>
<dbReference type="GO" id="GO:0030515">
    <property type="term" value="F:snoRNA binding"/>
    <property type="evidence" value="ECO:0007669"/>
    <property type="project" value="InterPro"/>
</dbReference>
<dbReference type="InterPro" id="IPR013268">
    <property type="entry name" value="UTP16"/>
</dbReference>
<dbReference type="Proteomes" id="UP000033483">
    <property type="component" value="Unassembled WGS sequence"/>
</dbReference>
<dbReference type="OrthoDB" id="5245631at2759"/>
<accession>A0A0F4ZEN7</accession>
<feature type="compositionally biased region" description="Low complexity" evidence="1">
    <location>
        <begin position="1"/>
        <end position="16"/>
    </location>
</feature>
<dbReference type="GO" id="GO:0006364">
    <property type="term" value="P:rRNA processing"/>
    <property type="evidence" value="ECO:0007669"/>
    <property type="project" value="InterPro"/>
</dbReference>